<dbReference type="eggNOG" id="COG3439">
    <property type="taxonomic scope" value="Bacteria"/>
</dbReference>
<dbReference type="OrthoDB" id="9791067at2"/>
<evidence type="ECO:0000313" key="2">
    <source>
        <dbReference type="EMBL" id="ADI00066.1"/>
    </source>
</evidence>
<dbReference type="SUPFAM" id="SSF103247">
    <property type="entry name" value="TT1751-like"/>
    <property type="match status" value="1"/>
</dbReference>
<dbReference type="PANTHER" id="PTHR38342">
    <property type="entry name" value="SLR5037 PROTEIN"/>
    <property type="match status" value="1"/>
</dbReference>
<dbReference type="KEGG" id="bse:Bsel_2565"/>
<dbReference type="EMBL" id="CP001791">
    <property type="protein sequence ID" value="ADI00066.1"/>
    <property type="molecule type" value="Genomic_DNA"/>
</dbReference>
<dbReference type="Proteomes" id="UP000000271">
    <property type="component" value="Chromosome"/>
</dbReference>
<dbReference type="CDD" id="cd14797">
    <property type="entry name" value="DUF302"/>
    <property type="match status" value="1"/>
</dbReference>
<dbReference type="Pfam" id="PF03625">
    <property type="entry name" value="DUF302"/>
    <property type="match status" value="1"/>
</dbReference>
<reference evidence="2" key="1">
    <citation type="submission" date="2009-10" db="EMBL/GenBank/DDBJ databases">
        <title>Complete sequence of Bacillus selenitireducens MLS10.</title>
        <authorList>
            <consortium name="US DOE Joint Genome Institute"/>
            <person name="Lucas S."/>
            <person name="Copeland A."/>
            <person name="Lapidus A."/>
            <person name="Glavina del Rio T."/>
            <person name="Dalin E."/>
            <person name="Tice H."/>
            <person name="Bruce D."/>
            <person name="Goodwin L."/>
            <person name="Pitluck S."/>
            <person name="Sims D."/>
            <person name="Brettin T."/>
            <person name="Detter J.C."/>
            <person name="Han C."/>
            <person name="Larimer F."/>
            <person name="Land M."/>
            <person name="Hauser L."/>
            <person name="Kyrpides N."/>
            <person name="Ovchinnikova G."/>
            <person name="Stolz J."/>
        </authorList>
    </citation>
    <scope>NUCLEOTIDE SEQUENCE [LARGE SCALE GENOMIC DNA]</scope>
    <source>
        <strain evidence="2">MLS10</strain>
    </source>
</reference>
<protein>
    <recommendedName>
        <fullName evidence="1">DUF302 domain-containing protein</fullName>
    </recommendedName>
</protein>
<dbReference type="InterPro" id="IPR016796">
    <property type="entry name" value="UCP021774"/>
</dbReference>
<dbReference type="InterPro" id="IPR035923">
    <property type="entry name" value="TT1751-like_sf"/>
</dbReference>
<proteinExistence type="predicted"/>
<name>D6XXM3_BACIE</name>
<evidence type="ECO:0000313" key="3">
    <source>
        <dbReference type="Proteomes" id="UP000000271"/>
    </source>
</evidence>
<dbReference type="Gene3D" id="3.30.310.70">
    <property type="entry name" value="TT1751-like domain"/>
    <property type="match status" value="1"/>
</dbReference>
<evidence type="ECO:0000259" key="1">
    <source>
        <dbReference type="Pfam" id="PF03625"/>
    </source>
</evidence>
<dbReference type="PIRSF" id="PIRSF021774">
    <property type="entry name" value="UCP021774"/>
    <property type="match status" value="1"/>
</dbReference>
<dbReference type="AlphaFoldDB" id="D6XXM3"/>
<dbReference type="STRING" id="439292.Bsel_2565"/>
<dbReference type="HOGENOM" id="CLU_126998_2_0_9"/>
<keyword evidence="3" id="KW-1185">Reference proteome</keyword>
<organism evidence="2 3">
    <name type="scientific">Bacillus selenitireducens (strain ATCC 700615 / DSM 15326 / MLS10)</name>
    <dbReference type="NCBI Taxonomy" id="439292"/>
    <lineage>
        <taxon>Bacteria</taxon>
        <taxon>Bacillati</taxon>
        <taxon>Bacillota</taxon>
        <taxon>Bacilli</taxon>
        <taxon>Bacillales</taxon>
        <taxon>Bacillaceae</taxon>
        <taxon>Salisediminibacterium</taxon>
    </lineage>
</organism>
<sequence>MTFDYTVSSDKPIETLLTDLEASLKDIQFGVLWPFNVKETLQNKGQDFDQDYYIYEVCNPPLAKKLLDRSNLAGAFLPCKLVIYESGDKRYITLPKPTKQFTMLDDPEIHQLAEEIEVKLIDALHKTV</sequence>
<dbReference type="InterPro" id="IPR005180">
    <property type="entry name" value="DUF302"/>
</dbReference>
<gene>
    <name evidence="2" type="ordered locus">Bsel_2565</name>
</gene>
<accession>D6XXM3</accession>
<feature type="domain" description="DUF302" evidence="1">
    <location>
        <begin position="35"/>
        <end position="97"/>
    </location>
</feature>
<dbReference type="PANTHER" id="PTHR38342:SF1">
    <property type="entry name" value="SLR5037 PROTEIN"/>
    <property type="match status" value="1"/>
</dbReference>